<name>A0A6N9Q2E6_9BACL</name>
<accession>A0A6N9Q2E6</accession>
<keyword evidence="2" id="KW-1185">Reference proteome</keyword>
<evidence type="ECO:0000313" key="2">
    <source>
        <dbReference type="Proteomes" id="UP000448943"/>
    </source>
</evidence>
<dbReference type="InterPro" id="IPR003795">
    <property type="entry name" value="DUF192"/>
</dbReference>
<dbReference type="PANTHER" id="PTHR37953:SF1">
    <property type="entry name" value="UPF0127 PROTEIN MJ1496"/>
    <property type="match status" value="1"/>
</dbReference>
<gene>
    <name evidence="1" type="ORF">ERL59_05255</name>
</gene>
<dbReference type="InterPro" id="IPR038695">
    <property type="entry name" value="Saro_0823-like_sf"/>
</dbReference>
<dbReference type="Pfam" id="PF02643">
    <property type="entry name" value="DUF192"/>
    <property type="match status" value="1"/>
</dbReference>
<reference evidence="1 2" key="1">
    <citation type="submission" date="2019-01" db="EMBL/GenBank/DDBJ databases">
        <title>Chengkuizengella sp. nov., isolated from deep-sea sediment of East Pacific Ocean.</title>
        <authorList>
            <person name="Yang J."/>
            <person name="Lai Q."/>
            <person name="Shao Z."/>
        </authorList>
    </citation>
    <scope>NUCLEOTIDE SEQUENCE [LARGE SCALE GENOMIC DNA]</scope>
    <source>
        <strain evidence="1 2">YPA3-1-1</strain>
    </source>
</reference>
<proteinExistence type="predicted"/>
<dbReference type="OrthoDB" id="9813379at2"/>
<sequence>MRVINQGNDVVIAKQVRSAHTFFSRLKGLMFKKHFFHDDALHITPCSQIHTYFMKFPIDVVYLNVDFKVVGIEQNLSPWKLGKKFKHVKSVIELPPGSVKKTGLNTGDTIYFKKN</sequence>
<dbReference type="Proteomes" id="UP000448943">
    <property type="component" value="Unassembled WGS sequence"/>
</dbReference>
<dbReference type="RefSeq" id="WP_160645149.1">
    <property type="nucleotide sequence ID" value="NZ_SIJB01000013.1"/>
</dbReference>
<evidence type="ECO:0000313" key="1">
    <source>
        <dbReference type="EMBL" id="NBI28358.1"/>
    </source>
</evidence>
<dbReference type="PANTHER" id="PTHR37953">
    <property type="entry name" value="UPF0127 PROTEIN MJ1496"/>
    <property type="match status" value="1"/>
</dbReference>
<dbReference type="EMBL" id="SIJB01000013">
    <property type="protein sequence ID" value="NBI28358.1"/>
    <property type="molecule type" value="Genomic_DNA"/>
</dbReference>
<protein>
    <submittedName>
        <fullName evidence="1">DUF192 domain-containing protein</fullName>
    </submittedName>
</protein>
<dbReference type="AlphaFoldDB" id="A0A6N9Q2E6"/>
<dbReference type="Gene3D" id="2.60.120.1140">
    <property type="entry name" value="Protein of unknown function DUF192"/>
    <property type="match status" value="1"/>
</dbReference>
<organism evidence="1 2">
    <name type="scientific">Chengkuizengella marina</name>
    <dbReference type="NCBI Taxonomy" id="2507566"/>
    <lineage>
        <taxon>Bacteria</taxon>
        <taxon>Bacillati</taxon>
        <taxon>Bacillota</taxon>
        <taxon>Bacilli</taxon>
        <taxon>Bacillales</taxon>
        <taxon>Paenibacillaceae</taxon>
        <taxon>Chengkuizengella</taxon>
    </lineage>
</organism>
<comment type="caution">
    <text evidence="1">The sequence shown here is derived from an EMBL/GenBank/DDBJ whole genome shotgun (WGS) entry which is preliminary data.</text>
</comment>